<comment type="caution">
    <text evidence="2">The sequence shown here is derived from an EMBL/GenBank/DDBJ whole genome shotgun (WGS) entry which is preliminary data.</text>
</comment>
<feature type="compositionally biased region" description="Basic residues" evidence="1">
    <location>
        <begin position="185"/>
        <end position="199"/>
    </location>
</feature>
<gene>
    <name evidence="2" type="ORF">SmJEL517_g02771</name>
</gene>
<protein>
    <submittedName>
        <fullName evidence="2">Uncharacterized protein</fullName>
    </submittedName>
</protein>
<evidence type="ECO:0000256" key="1">
    <source>
        <dbReference type="SAM" id="MobiDB-lite"/>
    </source>
</evidence>
<evidence type="ECO:0000313" key="2">
    <source>
        <dbReference type="EMBL" id="TPX34744.1"/>
    </source>
</evidence>
<dbReference type="EMBL" id="QEAO01000012">
    <property type="protein sequence ID" value="TPX34744.1"/>
    <property type="molecule type" value="Genomic_DNA"/>
</dbReference>
<reference evidence="2 3" key="1">
    <citation type="journal article" date="2019" name="Sci. Rep.">
        <title>Comparative genomics of chytrid fungi reveal insights into the obligate biotrophic and pathogenic lifestyle of Synchytrium endobioticum.</title>
        <authorList>
            <person name="van de Vossenberg B.T.L.H."/>
            <person name="Warris S."/>
            <person name="Nguyen H.D.T."/>
            <person name="van Gent-Pelzer M.P.E."/>
            <person name="Joly D.L."/>
            <person name="van de Geest H.C."/>
            <person name="Bonants P.J.M."/>
            <person name="Smith D.S."/>
            <person name="Levesque C.A."/>
            <person name="van der Lee T.A.J."/>
        </authorList>
    </citation>
    <scope>NUCLEOTIDE SEQUENCE [LARGE SCALE GENOMIC DNA]</scope>
    <source>
        <strain evidence="2 3">JEL517</strain>
    </source>
</reference>
<proteinExistence type="predicted"/>
<feature type="region of interest" description="Disordered" evidence="1">
    <location>
        <begin position="173"/>
        <end position="211"/>
    </location>
</feature>
<dbReference type="AlphaFoldDB" id="A0A507C9U2"/>
<dbReference type="RefSeq" id="XP_031025422.1">
    <property type="nucleotide sequence ID" value="XM_031168699.1"/>
</dbReference>
<organism evidence="2 3">
    <name type="scientific">Synchytrium microbalum</name>
    <dbReference type="NCBI Taxonomy" id="1806994"/>
    <lineage>
        <taxon>Eukaryota</taxon>
        <taxon>Fungi</taxon>
        <taxon>Fungi incertae sedis</taxon>
        <taxon>Chytridiomycota</taxon>
        <taxon>Chytridiomycota incertae sedis</taxon>
        <taxon>Chytridiomycetes</taxon>
        <taxon>Synchytriales</taxon>
        <taxon>Synchytriaceae</taxon>
        <taxon>Synchytrium</taxon>
    </lineage>
</organism>
<keyword evidence="3" id="KW-1185">Reference proteome</keyword>
<accession>A0A507C9U2</accession>
<dbReference type="OrthoDB" id="2141530at2759"/>
<name>A0A507C9U2_9FUNG</name>
<dbReference type="Proteomes" id="UP000319731">
    <property type="component" value="Unassembled WGS sequence"/>
</dbReference>
<evidence type="ECO:0000313" key="3">
    <source>
        <dbReference type="Proteomes" id="UP000319731"/>
    </source>
</evidence>
<dbReference type="GeneID" id="42003996"/>
<sequence>MAPEESSSVHRNNQSDVFVLTLENEDRAYDVSSFYRVHIDDHEEAERFEVAKHLWKEGLNLLADDNAFCVQIFGDALTKSMRVYNPHNPILKDHQHRLPSMLLAQQDLVTTGEAASDLTATMIRALASTSTSTINEFTPVLNENRKATSRFPCSMAEYLDDMEDHDMGAEFEVNDEMEPRDRGRVREKKKRVEKYRARRSKEEAGSETTDEATAHEDRLVTFKFHLALVKAMMWPMYDENGLVLTRTERLKLAVKGLDECDKLKVLSSRYGSFDFWRALFLIELGDYTRAKKLLKDAIYFDHKLWFHIPTIHYQANEVQLLRQCLSILIETHNTPLTEQDKDALEKFPHRLKRGKYQYDSVYQYARVLLLELLGITNHAFEYKHVLDIIESSKNNKDVLSTLHLIVSQFYTYLLTAPQHAEYAADAYCLAIIILGAICQSHPTAEVNFTGLFNLRSRLSVALGVVAGWSPRKNDGLVRIAQSCWDELIQSGVLVGPIVKDVRKSRFAWADDEPGVEL</sequence>